<name>A0A1I5CX90_9GAMM</name>
<reference evidence="2" key="1">
    <citation type="submission" date="2016-10" db="EMBL/GenBank/DDBJ databases">
        <authorList>
            <person name="Varghese N."/>
            <person name="Submissions S."/>
        </authorList>
    </citation>
    <scope>NUCLEOTIDE SEQUENCE [LARGE SCALE GENOMIC DNA]</scope>
    <source>
        <strain evidence="2">DSM 16522</strain>
    </source>
</reference>
<dbReference type="STRING" id="53341.SAMN05421579_13138"/>
<dbReference type="Proteomes" id="UP000199011">
    <property type="component" value="Unassembled WGS sequence"/>
</dbReference>
<evidence type="ECO:0000313" key="2">
    <source>
        <dbReference type="Proteomes" id="UP000199011"/>
    </source>
</evidence>
<sequence>MKLDPFYPIVDSATWVELVVPLGIKQIQLRIKDEDIKHIRNEIRKSKIICSRFNCT</sequence>
<protein>
    <submittedName>
        <fullName evidence="1">Thiamine-phosphate pyrophosphorylase</fullName>
    </submittedName>
</protein>
<proteinExistence type="predicted"/>
<dbReference type="AlphaFoldDB" id="A0A1I5CX90"/>
<evidence type="ECO:0000313" key="1">
    <source>
        <dbReference type="EMBL" id="SFN91559.1"/>
    </source>
</evidence>
<dbReference type="SUPFAM" id="SSF51391">
    <property type="entry name" value="Thiamin phosphate synthase"/>
    <property type="match status" value="1"/>
</dbReference>
<accession>A0A1I5CX90</accession>
<dbReference type="EMBL" id="FOVO01000031">
    <property type="protein sequence ID" value="SFN91559.1"/>
    <property type="molecule type" value="Genomic_DNA"/>
</dbReference>
<keyword evidence="2" id="KW-1185">Reference proteome</keyword>
<dbReference type="InterPro" id="IPR036206">
    <property type="entry name" value="ThiamineP_synth_sf"/>
</dbReference>
<gene>
    <name evidence="1" type="ORF">SAMN05421579_13138</name>
</gene>
<organism evidence="1 2">
    <name type="scientific">Xenorhabdus japonica</name>
    <dbReference type="NCBI Taxonomy" id="53341"/>
    <lineage>
        <taxon>Bacteria</taxon>
        <taxon>Pseudomonadati</taxon>
        <taxon>Pseudomonadota</taxon>
        <taxon>Gammaproteobacteria</taxon>
        <taxon>Enterobacterales</taxon>
        <taxon>Morganellaceae</taxon>
        <taxon>Xenorhabdus</taxon>
    </lineage>
</organism>